<dbReference type="EMBL" id="SRHE01000188">
    <property type="protein sequence ID" value="TWW09748.1"/>
    <property type="molecule type" value="Genomic_DNA"/>
</dbReference>
<dbReference type="GO" id="GO:0030527">
    <property type="term" value="F:structural constituent of chromatin"/>
    <property type="evidence" value="ECO:0007669"/>
    <property type="project" value="InterPro"/>
</dbReference>
<dbReference type="CDD" id="cd13834">
    <property type="entry name" value="HU_like"/>
    <property type="match status" value="1"/>
</dbReference>
<proteinExistence type="inferred from homology"/>
<dbReference type="PANTHER" id="PTHR33175:SF13">
    <property type="entry name" value="HISTONE-LIKE PROTEIN"/>
    <property type="match status" value="1"/>
</dbReference>
<dbReference type="Gene3D" id="4.10.520.10">
    <property type="entry name" value="IHF-like DNA-binding proteins"/>
    <property type="match status" value="1"/>
</dbReference>
<evidence type="ECO:0000256" key="10">
    <source>
        <dbReference type="ARBA" id="ARBA00046140"/>
    </source>
</evidence>
<dbReference type="Pfam" id="PF00216">
    <property type="entry name" value="Bac_DNA_binding"/>
    <property type="match status" value="1"/>
</dbReference>
<comment type="function">
    <text evidence="10">DNA-binding protein that plays a critical role in nucleoid compaction, genome replication and DNA replication and transcription. Binds to both ssDNA and dsDNA with a binding site covering about 15 nucleotides. Displays DNA-supercoiling activity only when associated with the viral DNA topoisomerase 2.</text>
</comment>
<comment type="similarity">
    <text evidence="2 11">Belongs to the bacterial histone-like protein family.</text>
</comment>
<dbReference type="GO" id="GO:0005829">
    <property type="term" value="C:cytosol"/>
    <property type="evidence" value="ECO:0007669"/>
    <property type="project" value="TreeGrafter"/>
</dbReference>
<gene>
    <name evidence="13" type="ORF">E3A20_11260</name>
</gene>
<evidence type="ECO:0000256" key="8">
    <source>
        <dbReference type="ARBA" id="ARBA00033120"/>
    </source>
</evidence>
<comment type="caution">
    <text evidence="13">The sequence shown here is derived from an EMBL/GenBank/DDBJ whole genome shotgun (WGS) entry which is preliminary data.</text>
</comment>
<evidence type="ECO:0000256" key="11">
    <source>
        <dbReference type="RuleBase" id="RU003939"/>
    </source>
</evidence>
<dbReference type="PANTHER" id="PTHR33175">
    <property type="entry name" value="DNA-BINDING PROTEIN HU"/>
    <property type="match status" value="1"/>
</dbReference>
<evidence type="ECO:0000256" key="1">
    <source>
        <dbReference type="ARBA" id="ARBA00004328"/>
    </source>
</evidence>
<accession>A0A5C6M559</accession>
<name>A0A5C6M559_9PLAN</name>
<dbReference type="SUPFAM" id="SSF47729">
    <property type="entry name" value="IHF-like DNA-binding proteins"/>
    <property type="match status" value="1"/>
</dbReference>
<evidence type="ECO:0000313" key="13">
    <source>
        <dbReference type="EMBL" id="TWW09748.1"/>
    </source>
</evidence>
<sequence>MAKKAVKPKSISKSEILNSLAEKTGNSRKEVGAVLEALEAVITENISKGPGIFTLPGLVKIYVHTKPATKERTGTNPRTGEPITYPPKPARKMVKVKALKKLKDLI</sequence>
<protein>
    <recommendedName>
        <fullName evidence="4">Viral histone-like protein</fullName>
    </recommendedName>
    <alternativeName>
        <fullName evidence="9">DNA-binding protein pA104R</fullName>
    </alternativeName>
    <alternativeName>
        <fullName evidence="8">pA104R</fullName>
    </alternativeName>
</protein>
<keyword evidence="14" id="KW-1185">Reference proteome</keyword>
<feature type="region of interest" description="Disordered" evidence="12">
    <location>
        <begin position="69"/>
        <end position="88"/>
    </location>
</feature>
<evidence type="ECO:0000256" key="4">
    <source>
        <dbReference type="ARBA" id="ARBA00016145"/>
    </source>
</evidence>
<dbReference type="AlphaFoldDB" id="A0A5C6M559"/>
<evidence type="ECO:0000256" key="3">
    <source>
        <dbReference type="ARBA" id="ARBA00011738"/>
    </source>
</evidence>
<dbReference type="GO" id="GO:0006260">
    <property type="term" value="P:DNA replication"/>
    <property type="evidence" value="ECO:0007669"/>
    <property type="project" value="UniProtKB-KW"/>
</dbReference>
<keyword evidence="6" id="KW-0426">Late protein</keyword>
<dbReference type="GO" id="GO:0003677">
    <property type="term" value="F:DNA binding"/>
    <property type="evidence" value="ECO:0007669"/>
    <property type="project" value="UniProtKB-KW"/>
</dbReference>
<dbReference type="InterPro" id="IPR010992">
    <property type="entry name" value="IHF-like_DNA-bd_dom_sf"/>
</dbReference>
<reference evidence="13 14" key="1">
    <citation type="submission" date="2019-08" db="EMBL/GenBank/DDBJ databases">
        <title>100 year-old enigma solved: identification of Planctomyces bekefii, the type genus and species of the phylum Planctomycetes.</title>
        <authorList>
            <person name="Svetlana D.N."/>
            <person name="Overmann J."/>
        </authorList>
    </citation>
    <scope>NUCLEOTIDE SEQUENCE [LARGE SCALE GENOMIC DNA]</scope>
    <source>
        <strain evidence="13">Phe10_nw2017</strain>
    </source>
</reference>
<evidence type="ECO:0000256" key="7">
    <source>
        <dbReference type="ARBA" id="ARBA00023125"/>
    </source>
</evidence>
<dbReference type="Proteomes" id="UP000321083">
    <property type="component" value="Unassembled WGS sequence"/>
</dbReference>
<evidence type="ECO:0000256" key="12">
    <source>
        <dbReference type="SAM" id="MobiDB-lite"/>
    </source>
</evidence>
<evidence type="ECO:0000256" key="9">
    <source>
        <dbReference type="ARBA" id="ARBA00033227"/>
    </source>
</evidence>
<dbReference type="InterPro" id="IPR000119">
    <property type="entry name" value="Hist_DNA-bd"/>
</dbReference>
<evidence type="ECO:0000313" key="14">
    <source>
        <dbReference type="Proteomes" id="UP000321083"/>
    </source>
</evidence>
<evidence type="ECO:0000256" key="2">
    <source>
        <dbReference type="ARBA" id="ARBA00010529"/>
    </source>
</evidence>
<organism evidence="13 14">
    <name type="scientific">Planctomyces bekefii</name>
    <dbReference type="NCBI Taxonomy" id="1653850"/>
    <lineage>
        <taxon>Bacteria</taxon>
        <taxon>Pseudomonadati</taxon>
        <taxon>Planctomycetota</taxon>
        <taxon>Planctomycetia</taxon>
        <taxon>Planctomycetales</taxon>
        <taxon>Planctomycetaceae</taxon>
        <taxon>Planctomyces</taxon>
    </lineage>
</organism>
<comment type="subcellular location">
    <subcellularLocation>
        <location evidence="1">Virion</location>
    </subcellularLocation>
</comment>
<dbReference type="SMART" id="SM00411">
    <property type="entry name" value="BHL"/>
    <property type="match status" value="1"/>
</dbReference>
<comment type="subunit">
    <text evidence="3">Homodimer.</text>
</comment>
<evidence type="ECO:0000256" key="5">
    <source>
        <dbReference type="ARBA" id="ARBA00022705"/>
    </source>
</evidence>
<keyword evidence="5" id="KW-0235">DNA replication</keyword>
<evidence type="ECO:0000256" key="6">
    <source>
        <dbReference type="ARBA" id="ARBA00022921"/>
    </source>
</evidence>
<keyword evidence="7" id="KW-0238">DNA-binding</keyword>
<reference evidence="13 14" key="2">
    <citation type="submission" date="2019-08" db="EMBL/GenBank/DDBJ databases">
        <authorList>
            <person name="Henke P."/>
        </authorList>
    </citation>
    <scope>NUCLEOTIDE SEQUENCE [LARGE SCALE GENOMIC DNA]</scope>
    <source>
        <strain evidence="13">Phe10_nw2017</strain>
    </source>
</reference>